<reference evidence="1" key="1">
    <citation type="submission" date="2018-05" db="EMBL/GenBank/DDBJ databases">
        <authorList>
            <person name="Lanie J.A."/>
            <person name="Ng W.-L."/>
            <person name="Kazmierczak K.M."/>
            <person name="Andrzejewski T.M."/>
            <person name="Davidsen T.M."/>
            <person name="Wayne K.J."/>
            <person name="Tettelin H."/>
            <person name="Glass J.I."/>
            <person name="Rusch D."/>
            <person name="Podicherti R."/>
            <person name="Tsui H.-C.T."/>
            <person name="Winkler M.E."/>
        </authorList>
    </citation>
    <scope>NUCLEOTIDE SEQUENCE</scope>
</reference>
<gene>
    <name evidence="1" type="ORF">METZ01_LOCUS254783</name>
</gene>
<dbReference type="AlphaFoldDB" id="A0A382IRM8"/>
<organism evidence="1">
    <name type="scientific">marine metagenome</name>
    <dbReference type="NCBI Taxonomy" id="408172"/>
    <lineage>
        <taxon>unclassified sequences</taxon>
        <taxon>metagenomes</taxon>
        <taxon>ecological metagenomes</taxon>
    </lineage>
</organism>
<feature type="non-terminal residue" evidence="1">
    <location>
        <position position="1"/>
    </location>
</feature>
<dbReference type="InterPro" id="IPR003795">
    <property type="entry name" value="DUF192"/>
</dbReference>
<evidence type="ECO:0008006" key="2">
    <source>
        <dbReference type="Google" id="ProtNLM"/>
    </source>
</evidence>
<name>A0A382IRM8_9ZZZZ</name>
<dbReference type="Gene3D" id="2.60.120.1140">
    <property type="entry name" value="Protein of unknown function DUF192"/>
    <property type="match status" value="1"/>
</dbReference>
<dbReference type="Pfam" id="PF02643">
    <property type="entry name" value="DUF192"/>
    <property type="match status" value="1"/>
</dbReference>
<dbReference type="InterPro" id="IPR038695">
    <property type="entry name" value="Saro_0823-like_sf"/>
</dbReference>
<proteinExistence type="predicted"/>
<sequence>VLSSLEVAESPSSRMRGLTGRISHEGALLIRPGRTVHTLGMRFSLDVAYLDADLRVLRTVRMDRHRVGRLVRGSRAVLEAEAGCFERWGLQVGDELVVRGDGDPIQRGATQ</sequence>
<protein>
    <recommendedName>
        <fullName evidence="2">DUF192 domain-containing protein</fullName>
    </recommendedName>
</protein>
<dbReference type="EMBL" id="UINC01068939">
    <property type="protein sequence ID" value="SVC01929.1"/>
    <property type="molecule type" value="Genomic_DNA"/>
</dbReference>
<evidence type="ECO:0000313" key="1">
    <source>
        <dbReference type="EMBL" id="SVC01929.1"/>
    </source>
</evidence>
<accession>A0A382IRM8</accession>